<comment type="caution">
    <text evidence="2">The sequence shown here is derived from an EMBL/GenBank/DDBJ whole genome shotgun (WGS) entry which is preliminary data.</text>
</comment>
<dbReference type="CDD" id="cd22784">
    <property type="entry name" value="DPBB_MltA_YuiC-like"/>
    <property type="match status" value="1"/>
</dbReference>
<evidence type="ECO:0008006" key="4">
    <source>
        <dbReference type="Google" id="ProtNLM"/>
    </source>
</evidence>
<feature type="region of interest" description="Disordered" evidence="1">
    <location>
        <begin position="1"/>
        <end position="20"/>
    </location>
</feature>
<sequence>MPVTAYSSTPDQTDSSPFITANGTRVREGIIAANFLPFGTKVKIPSMFGDRVFVVQDRMNARYWHRVDIWMPTRAQALQFGVRTLQIEIIQET</sequence>
<dbReference type="EMBL" id="MHOK01000001">
    <property type="protein sequence ID" value="OGZ62494.1"/>
    <property type="molecule type" value="Genomic_DNA"/>
</dbReference>
<evidence type="ECO:0000313" key="2">
    <source>
        <dbReference type="EMBL" id="OGZ62494.1"/>
    </source>
</evidence>
<proteinExistence type="predicted"/>
<protein>
    <recommendedName>
        <fullName evidence="4">3D domain-containing protein</fullName>
    </recommendedName>
</protein>
<dbReference type="Proteomes" id="UP000176770">
    <property type="component" value="Unassembled WGS sequence"/>
</dbReference>
<evidence type="ECO:0000256" key="1">
    <source>
        <dbReference type="SAM" id="MobiDB-lite"/>
    </source>
</evidence>
<gene>
    <name evidence="2" type="ORF">A3F94_01635</name>
</gene>
<evidence type="ECO:0000313" key="3">
    <source>
        <dbReference type="Proteomes" id="UP000176770"/>
    </source>
</evidence>
<accession>A0A1G2HJ07</accession>
<organism evidence="2 3">
    <name type="scientific">Candidatus Spechtbacteria bacterium RIFCSPLOWO2_12_FULL_38_22</name>
    <dbReference type="NCBI Taxonomy" id="1802165"/>
    <lineage>
        <taxon>Bacteria</taxon>
        <taxon>Candidatus Spechtiibacteriota</taxon>
    </lineage>
</organism>
<name>A0A1G2HJ07_9BACT</name>
<reference evidence="2 3" key="1">
    <citation type="journal article" date="2016" name="Nat. Commun.">
        <title>Thousands of microbial genomes shed light on interconnected biogeochemical processes in an aquifer system.</title>
        <authorList>
            <person name="Anantharaman K."/>
            <person name="Brown C.T."/>
            <person name="Hug L.A."/>
            <person name="Sharon I."/>
            <person name="Castelle C.J."/>
            <person name="Probst A.J."/>
            <person name="Thomas B.C."/>
            <person name="Singh A."/>
            <person name="Wilkins M.J."/>
            <person name="Karaoz U."/>
            <person name="Brodie E.L."/>
            <person name="Williams K.H."/>
            <person name="Hubbard S.S."/>
            <person name="Banfield J.F."/>
        </authorList>
    </citation>
    <scope>NUCLEOTIDE SEQUENCE [LARGE SCALE GENOMIC DNA]</scope>
</reference>
<dbReference type="AlphaFoldDB" id="A0A1G2HJ07"/>